<reference evidence="1 2" key="1">
    <citation type="submission" date="2020-10" db="EMBL/GenBank/DDBJ databases">
        <title>Trueperella pecoris sp. nov. isolated from bovine and porcine specimens.</title>
        <authorList>
            <person name="Schoenecker L."/>
            <person name="Schnydrig P."/>
            <person name="Brodard I."/>
            <person name="Thomann A."/>
            <person name="Hemphill A."/>
            <person name="Rodriguez-Campos S."/>
            <person name="Perreten V."/>
            <person name="Jores J."/>
            <person name="Kittl S."/>
        </authorList>
    </citation>
    <scope>NUCLEOTIDE SEQUENCE [LARGE SCALE GENOMIC DNA]</scope>
    <source>
        <strain evidence="1 2">19OD0592</strain>
    </source>
</reference>
<sequence>MRHTEFWAVVERAFPNGRGRALAADLLLVELGSRTAEEALRDNVEPQEVWHALRVAMDLPESYEFLHRKNPRDK</sequence>
<evidence type="ECO:0000313" key="2">
    <source>
        <dbReference type="Proteomes" id="UP000594961"/>
    </source>
</evidence>
<dbReference type="Pfam" id="PF11248">
    <property type="entry name" value="DUF3046"/>
    <property type="match status" value="1"/>
</dbReference>
<gene>
    <name evidence="1" type="ORF">INS90_03850</name>
</gene>
<accession>A0A7M1R416</accession>
<organism evidence="1 2">
    <name type="scientific">Trueperella pecoris</name>
    <dbReference type="NCBI Taxonomy" id="2733571"/>
    <lineage>
        <taxon>Bacteria</taxon>
        <taxon>Bacillati</taxon>
        <taxon>Actinomycetota</taxon>
        <taxon>Actinomycetes</taxon>
        <taxon>Actinomycetales</taxon>
        <taxon>Actinomycetaceae</taxon>
        <taxon>Trueperella</taxon>
    </lineage>
</organism>
<dbReference type="Proteomes" id="UP000594961">
    <property type="component" value="Chromosome"/>
</dbReference>
<dbReference type="AlphaFoldDB" id="A0A7M1R416"/>
<protein>
    <submittedName>
        <fullName evidence="1">DUF3046 domain-containing protein</fullName>
    </submittedName>
</protein>
<dbReference type="EMBL" id="CP063212">
    <property type="protein sequence ID" value="QOR48414.1"/>
    <property type="molecule type" value="Genomic_DNA"/>
</dbReference>
<evidence type="ECO:0000313" key="1">
    <source>
        <dbReference type="EMBL" id="QOR48414.1"/>
    </source>
</evidence>
<dbReference type="InterPro" id="IPR021408">
    <property type="entry name" value="DUF3046"/>
</dbReference>
<name>A0A7M1R416_9ACTO</name>
<proteinExistence type="predicted"/>
<dbReference type="RefSeq" id="WP_197554890.1">
    <property type="nucleotide sequence ID" value="NZ_CP063212.1"/>
</dbReference>